<keyword evidence="1" id="KW-0472">Membrane</keyword>
<proteinExistence type="predicted"/>
<keyword evidence="1" id="KW-1133">Transmembrane helix</keyword>
<name>A0A2D4HM64_MICLE</name>
<organism evidence="2">
    <name type="scientific">Micrurus lemniscatus lemniscatus</name>
    <dbReference type="NCBI Taxonomy" id="129467"/>
    <lineage>
        <taxon>Eukaryota</taxon>
        <taxon>Metazoa</taxon>
        <taxon>Chordata</taxon>
        <taxon>Craniata</taxon>
        <taxon>Vertebrata</taxon>
        <taxon>Euteleostomi</taxon>
        <taxon>Lepidosauria</taxon>
        <taxon>Squamata</taxon>
        <taxon>Bifurcata</taxon>
        <taxon>Unidentata</taxon>
        <taxon>Episquamata</taxon>
        <taxon>Toxicofera</taxon>
        <taxon>Serpentes</taxon>
        <taxon>Colubroidea</taxon>
        <taxon>Elapidae</taxon>
        <taxon>Elapinae</taxon>
        <taxon>Micrurus</taxon>
    </lineage>
</organism>
<keyword evidence="1" id="KW-0812">Transmembrane</keyword>
<evidence type="ECO:0000313" key="2">
    <source>
        <dbReference type="EMBL" id="LAA73084.1"/>
    </source>
</evidence>
<feature type="transmembrane region" description="Helical" evidence="1">
    <location>
        <begin position="98"/>
        <end position="119"/>
    </location>
</feature>
<feature type="transmembrane region" description="Helical" evidence="1">
    <location>
        <begin position="62"/>
        <end position="86"/>
    </location>
</feature>
<dbReference type="AlphaFoldDB" id="A0A2D4HM64"/>
<sequence length="147" mass="16834">MKTGWKARAMGKWAFSPKHSLNTAKIWIITLKDKLKAHKLRKSFFFKATHSLYRRLPLLMEAIFFLLLGAECTLLKCLDFISFLYYTLPKGQLFATGFLFNSSILVSISGNVLCCQYSYHVQTQEKCIFQISKCFATLLGQIMLSTA</sequence>
<reference evidence="2" key="1">
    <citation type="submission" date="2017-07" db="EMBL/GenBank/DDBJ databases">
        <authorList>
            <person name="Mikheyev A."/>
            <person name="Grau M."/>
        </authorList>
    </citation>
    <scope>NUCLEOTIDE SEQUENCE</scope>
    <source>
        <tissue evidence="2">Venom_gland</tissue>
    </source>
</reference>
<protein>
    <submittedName>
        <fullName evidence="2">Uncharacterized protein</fullName>
    </submittedName>
</protein>
<evidence type="ECO:0000256" key="1">
    <source>
        <dbReference type="SAM" id="Phobius"/>
    </source>
</evidence>
<reference evidence="2" key="2">
    <citation type="submission" date="2017-11" db="EMBL/GenBank/DDBJ databases">
        <title>Coralsnake Venomics: Analyses of Venom Gland Transcriptomes and Proteomes of Six Brazilian Taxa.</title>
        <authorList>
            <person name="Aird S.D."/>
            <person name="Jorge da Silva N."/>
            <person name="Qiu L."/>
            <person name="Villar-Briones A."/>
            <person name="Aparecida-Saddi V."/>
            <person name="Campos-Telles M.P."/>
            <person name="Grau M."/>
            <person name="Mikheyev A.S."/>
        </authorList>
    </citation>
    <scope>NUCLEOTIDE SEQUENCE</scope>
    <source>
        <tissue evidence="2">Venom_gland</tissue>
    </source>
</reference>
<dbReference type="EMBL" id="IACK01037557">
    <property type="protein sequence ID" value="LAA73084.1"/>
    <property type="molecule type" value="Transcribed_RNA"/>
</dbReference>
<accession>A0A2D4HM64</accession>